<evidence type="ECO:0000313" key="2">
    <source>
        <dbReference type="Proteomes" id="UP001595843"/>
    </source>
</evidence>
<keyword evidence="2" id="KW-1185">Reference proteome</keyword>
<accession>A0ABV8JHA8</accession>
<name>A0ABV8JHA8_9BACL</name>
<reference evidence="2" key="1">
    <citation type="journal article" date="2019" name="Int. J. Syst. Evol. Microbiol.">
        <title>The Global Catalogue of Microorganisms (GCM) 10K type strain sequencing project: providing services to taxonomists for standard genome sequencing and annotation.</title>
        <authorList>
            <consortium name="The Broad Institute Genomics Platform"/>
            <consortium name="The Broad Institute Genome Sequencing Center for Infectious Disease"/>
            <person name="Wu L."/>
            <person name="Ma J."/>
        </authorList>
    </citation>
    <scope>NUCLEOTIDE SEQUENCE [LARGE SCALE GENOMIC DNA]</scope>
    <source>
        <strain evidence="2">IBRC-M 10813</strain>
    </source>
</reference>
<dbReference type="Proteomes" id="UP001595843">
    <property type="component" value="Unassembled WGS sequence"/>
</dbReference>
<dbReference type="RefSeq" id="WP_380702801.1">
    <property type="nucleotide sequence ID" value="NZ_JBHSAP010000007.1"/>
</dbReference>
<evidence type="ECO:0000313" key="1">
    <source>
        <dbReference type="EMBL" id="MFC4076182.1"/>
    </source>
</evidence>
<sequence length="77" mass="8708">MKIVTLPRKLLNPLALPGMSRSLEVHGLAEEESTEMKDAFSRQELFVQFEGGKGTTYPVINLWPDPHDPARITLFIE</sequence>
<organism evidence="1 2">
    <name type="scientific">Salinithrix halophila</name>
    <dbReference type="NCBI Taxonomy" id="1485204"/>
    <lineage>
        <taxon>Bacteria</taxon>
        <taxon>Bacillati</taxon>
        <taxon>Bacillota</taxon>
        <taxon>Bacilli</taxon>
        <taxon>Bacillales</taxon>
        <taxon>Thermoactinomycetaceae</taxon>
        <taxon>Salinithrix</taxon>
    </lineage>
</organism>
<protein>
    <submittedName>
        <fullName evidence="1">Uncharacterized protein</fullName>
    </submittedName>
</protein>
<dbReference type="EMBL" id="JBHSAP010000007">
    <property type="protein sequence ID" value="MFC4076182.1"/>
    <property type="molecule type" value="Genomic_DNA"/>
</dbReference>
<proteinExistence type="predicted"/>
<comment type="caution">
    <text evidence="1">The sequence shown here is derived from an EMBL/GenBank/DDBJ whole genome shotgun (WGS) entry which is preliminary data.</text>
</comment>
<gene>
    <name evidence="1" type="ORF">ACFOUO_05090</name>
</gene>